<dbReference type="AlphaFoldDB" id="D4YMK9"/>
<evidence type="ECO:0000313" key="2">
    <source>
        <dbReference type="Proteomes" id="UP000005714"/>
    </source>
</evidence>
<protein>
    <submittedName>
        <fullName evidence="1">Uncharacterized protein</fullName>
    </submittedName>
</protein>
<reference evidence="1 2" key="1">
    <citation type="submission" date="2010-04" db="EMBL/GenBank/DDBJ databases">
        <authorList>
            <person name="Qin X."/>
            <person name="Bachman B."/>
            <person name="Battles P."/>
            <person name="Bell A."/>
            <person name="Bess C."/>
            <person name="Bickham C."/>
            <person name="Chaboub L."/>
            <person name="Chen D."/>
            <person name="Coyle M."/>
            <person name="Deiros D.R."/>
            <person name="Dinh H."/>
            <person name="Forbes L."/>
            <person name="Fowler G."/>
            <person name="Francisco L."/>
            <person name="Fu Q."/>
            <person name="Gubbala S."/>
            <person name="Hale W."/>
            <person name="Han Y."/>
            <person name="Hemphill L."/>
            <person name="Highlander S.K."/>
            <person name="Hirani K."/>
            <person name="Hogues M."/>
            <person name="Jackson L."/>
            <person name="Jakkamsetti A."/>
            <person name="Javaid M."/>
            <person name="Jiang H."/>
            <person name="Korchina V."/>
            <person name="Kovar C."/>
            <person name="Lara F."/>
            <person name="Lee S."/>
            <person name="Mata R."/>
            <person name="Mathew T."/>
            <person name="Moen C."/>
            <person name="Morales K."/>
            <person name="Munidasa M."/>
            <person name="Nazareth L."/>
            <person name="Ngo R."/>
            <person name="Nguyen L."/>
            <person name="Okwuonu G."/>
            <person name="Ongeri F."/>
            <person name="Patil S."/>
            <person name="Petrosino J."/>
            <person name="Pham C."/>
            <person name="Pham P."/>
            <person name="Pu L.-L."/>
            <person name="Puazo M."/>
            <person name="Raj R."/>
            <person name="Reid J."/>
            <person name="Rouhana J."/>
            <person name="Saada N."/>
            <person name="Shang Y."/>
            <person name="Simmons D."/>
            <person name="Thornton R."/>
            <person name="Warren J."/>
            <person name="Weissenberger G."/>
            <person name="Zhang J."/>
            <person name="Zhang L."/>
            <person name="Zhou C."/>
            <person name="Zhu D."/>
            <person name="Muzny D."/>
            <person name="Worley K."/>
            <person name="Gibbs R."/>
        </authorList>
    </citation>
    <scope>NUCLEOTIDE SEQUENCE [LARGE SCALE GENOMIC DNA]</scope>
    <source>
        <strain evidence="1 2">ATCC 49030</strain>
    </source>
</reference>
<evidence type="ECO:0000313" key="1">
    <source>
        <dbReference type="EMBL" id="EFG47527.1"/>
    </source>
</evidence>
<organism evidence="1 2">
    <name type="scientific">Brevibacterium mcbrellneri ATCC 49030</name>
    <dbReference type="NCBI Taxonomy" id="585530"/>
    <lineage>
        <taxon>Bacteria</taxon>
        <taxon>Bacillati</taxon>
        <taxon>Actinomycetota</taxon>
        <taxon>Actinomycetes</taxon>
        <taxon>Micrococcales</taxon>
        <taxon>Brevibacteriaceae</taxon>
        <taxon>Brevibacterium</taxon>
    </lineage>
</organism>
<dbReference type="Proteomes" id="UP000005714">
    <property type="component" value="Unassembled WGS sequence"/>
</dbReference>
<dbReference type="EMBL" id="ADNU01000036">
    <property type="protein sequence ID" value="EFG47527.1"/>
    <property type="molecule type" value="Genomic_DNA"/>
</dbReference>
<comment type="caution">
    <text evidence="1">The sequence shown here is derived from an EMBL/GenBank/DDBJ whole genome shotgun (WGS) entry which is preliminary data.</text>
</comment>
<sequence length="51" mass="5743">MLVKHKKGGWLPQVCEIAATVVGLDLRDEDAPLVELPDRPARLRSTCWRTT</sequence>
<name>D4YMK9_9MICO</name>
<gene>
    <name evidence="1" type="ORF">HMPREF0183_1169</name>
</gene>
<keyword evidence="2" id="KW-1185">Reference proteome</keyword>
<accession>D4YMK9</accession>
<proteinExistence type="predicted"/>